<proteinExistence type="predicted"/>
<dbReference type="Proteomes" id="UP000046392">
    <property type="component" value="Unplaced"/>
</dbReference>
<dbReference type="WBParaSite" id="SPAL_0001286700.1">
    <property type="protein sequence ID" value="SPAL_0001286700.1"/>
    <property type="gene ID" value="SPAL_0001286700"/>
</dbReference>
<dbReference type="AlphaFoldDB" id="A0A0N5C4I5"/>
<keyword evidence="2" id="KW-1185">Reference proteome</keyword>
<feature type="compositionally biased region" description="Acidic residues" evidence="1">
    <location>
        <begin position="64"/>
        <end position="73"/>
    </location>
</feature>
<reference evidence="3" key="1">
    <citation type="submission" date="2017-02" db="UniProtKB">
        <authorList>
            <consortium name="WormBaseParasite"/>
        </authorList>
    </citation>
    <scope>IDENTIFICATION</scope>
</reference>
<evidence type="ECO:0000313" key="3">
    <source>
        <dbReference type="WBParaSite" id="SPAL_0001286700.1"/>
    </source>
</evidence>
<protein>
    <submittedName>
        <fullName evidence="3">Halomucin</fullName>
    </submittedName>
</protein>
<feature type="compositionally biased region" description="Basic and acidic residues" evidence="1">
    <location>
        <begin position="40"/>
        <end position="63"/>
    </location>
</feature>
<accession>A0A0N5C4I5</accession>
<sequence length="160" mass="18060">MDNIESDEQRREEGINSDTIDGSVEHRNDVGDISDNSDGSDEHQSDGDDDSKLLDGSDEHLTDGDDDSELLDGSDEHQSDGEDITINLDGSERRFFSESNRYFMPVELTRRQNERVTQTWSCVEKYDVVLNINIRGTVKAFEKYAHCLLTGDDVNIVLGR</sequence>
<evidence type="ECO:0000256" key="1">
    <source>
        <dbReference type="SAM" id="MobiDB-lite"/>
    </source>
</evidence>
<name>A0A0N5C4I5_STREA</name>
<organism evidence="2 3">
    <name type="scientific">Strongyloides papillosus</name>
    <name type="common">Intestinal threadworm</name>
    <dbReference type="NCBI Taxonomy" id="174720"/>
    <lineage>
        <taxon>Eukaryota</taxon>
        <taxon>Metazoa</taxon>
        <taxon>Ecdysozoa</taxon>
        <taxon>Nematoda</taxon>
        <taxon>Chromadorea</taxon>
        <taxon>Rhabditida</taxon>
        <taxon>Tylenchina</taxon>
        <taxon>Panagrolaimomorpha</taxon>
        <taxon>Strongyloidoidea</taxon>
        <taxon>Strongyloididae</taxon>
        <taxon>Strongyloides</taxon>
    </lineage>
</organism>
<feature type="region of interest" description="Disordered" evidence="1">
    <location>
        <begin position="1"/>
        <end position="90"/>
    </location>
</feature>
<evidence type="ECO:0000313" key="2">
    <source>
        <dbReference type="Proteomes" id="UP000046392"/>
    </source>
</evidence>